<evidence type="ECO:0000256" key="7">
    <source>
        <dbReference type="SAM" id="Phobius"/>
    </source>
</evidence>
<proteinExistence type="inferred from homology"/>
<dbReference type="InterPro" id="IPR011990">
    <property type="entry name" value="TPR-like_helical_dom_sf"/>
</dbReference>
<accession>A0AAV7EJD5</accession>
<feature type="transmembrane region" description="Helical" evidence="7">
    <location>
        <begin position="208"/>
        <end position="227"/>
    </location>
</feature>
<dbReference type="EMBL" id="JAINDJ010000005">
    <property type="protein sequence ID" value="KAG9447318.1"/>
    <property type="molecule type" value="Genomic_DNA"/>
</dbReference>
<organism evidence="8 9">
    <name type="scientific">Aristolochia fimbriata</name>
    <name type="common">White veined hardy Dutchman's pipe vine</name>
    <dbReference type="NCBI Taxonomy" id="158543"/>
    <lineage>
        <taxon>Eukaryota</taxon>
        <taxon>Viridiplantae</taxon>
        <taxon>Streptophyta</taxon>
        <taxon>Embryophyta</taxon>
        <taxon>Tracheophyta</taxon>
        <taxon>Spermatophyta</taxon>
        <taxon>Magnoliopsida</taxon>
        <taxon>Magnoliidae</taxon>
        <taxon>Piperales</taxon>
        <taxon>Aristolochiaceae</taxon>
        <taxon>Aristolochia</taxon>
    </lineage>
</organism>
<evidence type="ECO:0000313" key="9">
    <source>
        <dbReference type="Proteomes" id="UP000825729"/>
    </source>
</evidence>
<dbReference type="GO" id="GO:0005743">
    <property type="term" value="C:mitochondrial inner membrane"/>
    <property type="evidence" value="ECO:0007669"/>
    <property type="project" value="TreeGrafter"/>
</dbReference>
<dbReference type="CDD" id="cd20069">
    <property type="entry name" value="5TM_Oxa1-like"/>
    <property type="match status" value="1"/>
</dbReference>
<keyword evidence="5 7" id="KW-0472">Membrane</keyword>
<feature type="region of interest" description="Disordered" evidence="6">
    <location>
        <begin position="76"/>
        <end position="98"/>
    </location>
</feature>
<dbReference type="SUPFAM" id="SSF48452">
    <property type="entry name" value="TPR-like"/>
    <property type="match status" value="1"/>
</dbReference>
<feature type="transmembrane region" description="Helical" evidence="7">
    <location>
        <begin position="137"/>
        <end position="160"/>
    </location>
</feature>
<keyword evidence="4 7" id="KW-1133">Transmembrane helix</keyword>
<dbReference type="Gene3D" id="1.25.40.10">
    <property type="entry name" value="Tetratricopeptide repeat domain"/>
    <property type="match status" value="1"/>
</dbReference>
<dbReference type="AlphaFoldDB" id="A0AAV7EJD5"/>
<comment type="similarity">
    <text evidence="2">Belongs to the OXA1/ALB3/YidC (TC 2.A.9.2) family.</text>
</comment>
<sequence>MGRKRLLLELRRFSAASSSHFCFRPDAFQNSKSLLYSIRGGYHKRVGGKFYFPAVPNCFHQAGSFSSLRSFSWTTPTEHAGGDSDNLSEDSTTELESPSLGFGGLELVDEATSDMKWYSPVRAVIMVLDGYHDLSGFPWWVIIVSSTLALRLSLLPVLILQLKKLEKLSALIPKLPPPFPPLFSGRSYRKQFLFFQNQRRAIGCPSPLWSFASFLVQVPCFILWMVSIRRMSLDHHPGFDTGGTLWFQNLTEFPHGILAPVFPLLIASLHYINVQISFGTSTIRSSPGMIGLLAKYYKIYLDILTIPILFIGFYVPQGSLVYWVTNSSLNAVQQLSLRNPYIRQMLGLRATNPPASENVVEVNPSNKKPLHPLSLRHPYILQKLGLQASSVAIGHGTCTEDLPPDNLYSIALQHLAAGNQENAFPLLRLASQKDPELEDRTSLAMGLFLLSKESHVEAAECFEQAISKIKRDDITNLVIAYYGAGFSHILQGRKYEGIEHLKRIAELKEPENPMDKFCYFQGLVILGSTLFNEGQKAEALKYLHIAAAFDPNVNKYIEECERAEHNSYRQAKSTGVRACIMFSINGDQKKTLMKRTKKNLRHLALMFHLRRIDQSLDQRSEVQLVDNQIYMGKQGSQIQKSGIRHSNTKNALVVSLIAREHLAAICFSLNNFSYSALIAYSTLQTILMQQHIHDPEAAAPYKSSLKLWEERRNKNNKSKTEKTSYLQRGNQAFRHSSMPNRKNH</sequence>
<reference evidence="8 9" key="1">
    <citation type="submission" date="2021-07" db="EMBL/GenBank/DDBJ databases">
        <title>The Aristolochia fimbriata genome: insights into angiosperm evolution, floral development and chemical biosynthesis.</title>
        <authorList>
            <person name="Jiao Y."/>
        </authorList>
    </citation>
    <scope>NUCLEOTIDE SEQUENCE [LARGE SCALE GENOMIC DNA]</scope>
    <source>
        <strain evidence="8">IBCAS-2021</strain>
        <tissue evidence="8">Leaf</tissue>
    </source>
</reference>
<dbReference type="GO" id="GO:0032979">
    <property type="term" value="P:protein insertion into mitochondrial inner membrane from matrix"/>
    <property type="evidence" value="ECO:0007669"/>
    <property type="project" value="TreeGrafter"/>
</dbReference>
<comment type="subcellular location">
    <subcellularLocation>
        <location evidence="1">Membrane</location>
        <topology evidence="1">Multi-pass membrane protein</topology>
    </subcellularLocation>
</comment>
<dbReference type="Proteomes" id="UP000825729">
    <property type="component" value="Unassembled WGS sequence"/>
</dbReference>
<evidence type="ECO:0000256" key="6">
    <source>
        <dbReference type="SAM" id="MobiDB-lite"/>
    </source>
</evidence>
<evidence type="ECO:0000256" key="4">
    <source>
        <dbReference type="ARBA" id="ARBA00022989"/>
    </source>
</evidence>
<dbReference type="PANTHER" id="PTHR12428">
    <property type="entry name" value="OXA1"/>
    <property type="match status" value="1"/>
</dbReference>
<evidence type="ECO:0000256" key="1">
    <source>
        <dbReference type="ARBA" id="ARBA00004141"/>
    </source>
</evidence>
<keyword evidence="3 7" id="KW-0812">Transmembrane</keyword>
<feature type="compositionally biased region" description="Basic and acidic residues" evidence="6">
    <location>
        <begin position="712"/>
        <end position="722"/>
    </location>
</feature>
<evidence type="ECO:0000256" key="3">
    <source>
        <dbReference type="ARBA" id="ARBA00022692"/>
    </source>
</evidence>
<dbReference type="InterPro" id="IPR001708">
    <property type="entry name" value="YidC/ALB3/OXA1/COX18"/>
</dbReference>
<evidence type="ECO:0000313" key="8">
    <source>
        <dbReference type="EMBL" id="KAG9447318.1"/>
    </source>
</evidence>
<dbReference type="SMART" id="SM00028">
    <property type="entry name" value="TPR"/>
    <property type="match status" value="4"/>
</dbReference>
<protein>
    <recommendedName>
        <fullName evidence="10">ALBINO3-like protein 2, chloroplastic</fullName>
    </recommendedName>
</protein>
<name>A0AAV7EJD5_ARIFI</name>
<dbReference type="PANTHER" id="PTHR12428:SF65">
    <property type="entry name" value="CYTOCHROME C OXIDASE ASSEMBLY PROTEIN COX18, MITOCHONDRIAL"/>
    <property type="match status" value="1"/>
</dbReference>
<evidence type="ECO:0000256" key="2">
    <source>
        <dbReference type="ARBA" id="ARBA00010583"/>
    </source>
</evidence>
<evidence type="ECO:0000256" key="5">
    <source>
        <dbReference type="ARBA" id="ARBA00023136"/>
    </source>
</evidence>
<dbReference type="InterPro" id="IPR019734">
    <property type="entry name" value="TPR_rpt"/>
</dbReference>
<comment type="caution">
    <text evidence="8">The sequence shown here is derived from an EMBL/GenBank/DDBJ whole genome shotgun (WGS) entry which is preliminary data.</text>
</comment>
<dbReference type="GO" id="GO:0032977">
    <property type="term" value="F:membrane insertase activity"/>
    <property type="evidence" value="ECO:0007669"/>
    <property type="project" value="InterPro"/>
</dbReference>
<feature type="region of interest" description="Disordered" evidence="6">
    <location>
        <begin position="712"/>
        <end position="744"/>
    </location>
</feature>
<evidence type="ECO:0008006" key="10">
    <source>
        <dbReference type="Google" id="ProtNLM"/>
    </source>
</evidence>
<feature type="transmembrane region" description="Helical" evidence="7">
    <location>
        <begin position="299"/>
        <end position="324"/>
    </location>
</feature>
<feature type="compositionally biased region" description="Polar residues" evidence="6">
    <location>
        <begin position="725"/>
        <end position="744"/>
    </location>
</feature>
<gene>
    <name evidence="8" type="ORF">H6P81_013446</name>
</gene>
<feature type="transmembrane region" description="Helical" evidence="7">
    <location>
        <begin position="257"/>
        <end position="278"/>
    </location>
</feature>
<keyword evidence="9" id="KW-1185">Reference proteome</keyword>